<comment type="caution">
    <text evidence="3">The sequence shown here is derived from an EMBL/GenBank/DDBJ whole genome shotgun (WGS) entry which is preliminary data.</text>
</comment>
<evidence type="ECO:0000256" key="1">
    <source>
        <dbReference type="ARBA" id="ARBA00007017"/>
    </source>
</evidence>
<proteinExistence type="inferred from homology"/>
<reference evidence="3 4" key="1">
    <citation type="journal article" date="2023" name="Elife">
        <title>Identification of key yeast species and microbe-microbe interactions impacting larval growth of Drosophila in the wild.</title>
        <authorList>
            <person name="Mure A."/>
            <person name="Sugiura Y."/>
            <person name="Maeda R."/>
            <person name="Honda K."/>
            <person name="Sakurai N."/>
            <person name="Takahashi Y."/>
            <person name="Watada M."/>
            <person name="Katoh T."/>
            <person name="Gotoh A."/>
            <person name="Gotoh Y."/>
            <person name="Taniguchi I."/>
            <person name="Nakamura K."/>
            <person name="Hayashi T."/>
            <person name="Katayama T."/>
            <person name="Uemura T."/>
            <person name="Hattori Y."/>
        </authorList>
    </citation>
    <scope>NUCLEOTIDE SEQUENCE [LARGE SCALE GENOMIC DNA]</scope>
    <source>
        <strain evidence="3 4">SC-9</strain>
    </source>
</reference>
<organism evidence="3 4">
    <name type="scientific">Saccharomycopsis crataegensis</name>
    <dbReference type="NCBI Taxonomy" id="43959"/>
    <lineage>
        <taxon>Eukaryota</taxon>
        <taxon>Fungi</taxon>
        <taxon>Dikarya</taxon>
        <taxon>Ascomycota</taxon>
        <taxon>Saccharomycotina</taxon>
        <taxon>Saccharomycetes</taxon>
        <taxon>Saccharomycopsidaceae</taxon>
        <taxon>Saccharomycopsis</taxon>
    </lineage>
</organism>
<dbReference type="RefSeq" id="XP_064849847.1">
    <property type="nucleotide sequence ID" value="XM_064993775.1"/>
</dbReference>
<keyword evidence="2" id="KW-0235">DNA replication</keyword>
<dbReference type="Proteomes" id="UP001360560">
    <property type="component" value="Unassembled WGS sequence"/>
</dbReference>
<dbReference type="GO" id="GO:0006260">
    <property type="term" value="P:DNA replication"/>
    <property type="evidence" value="ECO:0007669"/>
    <property type="project" value="UniProtKB-KW"/>
</dbReference>
<evidence type="ECO:0000313" key="4">
    <source>
        <dbReference type="Proteomes" id="UP001360560"/>
    </source>
</evidence>
<sequence>MDVYTSLQEDSSYRTIELNDDLLQIVTTGSSPLFFKAPLKEEDGFAVLCSNDKTFKLKRKNHSNTVLLGYHEFTQDDMMTDNKITEQDVQFKKIVTFSSFNSDFECKLEKGSINTSSLPIYTHESDPLTFQPQSYHLRCSLDELIDDSPISSAEFDKIYYELKGSEVNGFACILSDSMISQCLTRIIMTIQALATTAGKDIDDASNYHNIDPRILCERINDDNYSYSVVKTVVRKFSSQDDEQNFSLDEKKVARWYGIEALKIHAKKLVAPNEFLIKWKTSFPQFYNVPIELRWLQGYYAKPLINRIQYFPKDFLSMDAKKRFQELFEVQGTWELEDIEPFIQELNVKKLKIDKFIIKYARKKTEGKKVVVMAR</sequence>
<evidence type="ECO:0000313" key="3">
    <source>
        <dbReference type="EMBL" id="GMM32847.1"/>
    </source>
</evidence>
<dbReference type="PANTHER" id="PTHR13395:SF6">
    <property type="entry name" value="SISTER CHROMATID COHESION PROTEIN DCC1"/>
    <property type="match status" value="1"/>
</dbReference>
<gene>
    <name evidence="3" type="ORF">DASC09_001720</name>
</gene>
<protein>
    <submittedName>
        <fullName evidence="3">Dcc1 protein</fullName>
    </submittedName>
</protein>
<dbReference type="GO" id="GO:0000775">
    <property type="term" value="C:chromosome, centromeric region"/>
    <property type="evidence" value="ECO:0007669"/>
    <property type="project" value="TreeGrafter"/>
</dbReference>
<keyword evidence="4" id="KW-1185">Reference proteome</keyword>
<comment type="similarity">
    <text evidence="1">Belongs to the DCC1 family.</text>
</comment>
<name>A0AAV5QDM2_9ASCO</name>
<dbReference type="InterPro" id="IPR019128">
    <property type="entry name" value="Dcc1"/>
</dbReference>
<dbReference type="GO" id="GO:0031390">
    <property type="term" value="C:Ctf18 RFC-like complex"/>
    <property type="evidence" value="ECO:0007669"/>
    <property type="project" value="InterPro"/>
</dbReference>
<evidence type="ECO:0000256" key="2">
    <source>
        <dbReference type="ARBA" id="ARBA00022705"/>
    </source>
</evidence>
<dbReference type="GO" id="GO:0034088">
    <property type="term" value="P:maintenance of mitotic sister chromatid cohesion"/>
    <property type="evidence" value="ECO:0007669"/>
    <property type="project" value="TreeGrafter"/>
</dbReference>
<dbReference type="Pfam" id="PF09724">
    <property type="entry name" value="Dcc1"/>
    <property type="match status" value="1"/>
</dbReference>
<dbReference type="AlphaFoldDB" id="A0AAV5QDM2"/>
<accession>A0AAV5QDM2</accession>
<dbReference type="GO" id="GO:0000785">
    <property type="term" value="C:chromatin"/>
    <property type="evidence" value="ECO:0007669"/>
    <property type="project" value="TreeGrafter"/>
</dbReference>
<dbReference type="GeneID" id="90070826"/>
<dbReference type="PANTHER" id="PTHR13395">
    <property type="entry name" value="SISTER CHROMATID COHESION PROTEIN DCC1-RELATED"/>
    <property type="match status" value="1"/>
</dbReference>
<dbReference type="EMBL" id="BTFZ01000001">
    <property type="protein sequence ID" value="GMM32847.1"/>
    <property type="molecule type" value="Genomic_DNA"/>
</dbReference>